<evidence type="ECO:0000256" key="5">
    <source>
        <dbReference type="ARBA" id="ARBA00022984"/>
    </source>
</evidence>
<keyword evidence="5" id="KW-0573">Peptidoglycan synthesis</keyword>
<dbReference type="GO" id="GO:0015648">
    <property type="term" value="F:lipid-linked peptidoglycan transporter activity"/>
    <property type="evidence" value="ECO:0007669"/>
    <property type="project" value="TreeGrafter"/>
</dbReference>
<gene>
    <name evidence="9" type="ORF">UFOPK1410_00747</name>
</gene>
<name>A0A6J6BTA4_9ZZZZ</name>
<dbReference type="InterPro" id="IPR004268">
    <property type="entry name" value="MurJ"/>
</dbReference>
<feature type="transmembrane region" description="Helical" evidence="8">
    <location>
        <begin position="187"/>
        <end position="206"/>
    </location>
</feature>
<feature type="transmembrane region" description="Helical" evidence="8">
    <location>
        <begin position="279"/>
        <end position="303"/>
    </location>
</feature>
<evidence type="ECO:0000256" key="3">
    <source>
        <dbReference type="ARBA" id="ARBA00022692"/>
    </source>
</evidence>
<keyword evidence="4" id="KW-0133">Cell shape</keyword>
<feature type="transmembrane region" description="Helical" evidence="8">
    <location>
        <begin position="94"/>
        <end position="117"/>
    </location>
</feature>
<evidence type="ECO:0000256" key="2">
    <source>
        <dbReference type="ARBA" id="ARBA00022475"/>
    </source>
</evidence>
<feature type="transmembrane region" description="Helical" evidence="8">
    <location>
        <begin position="53"/>
        <end position="73"/>
    </location>
</feature>
<dbReference type="PANTHER" id="PTHR47019">
    <property type="entry name" value="LIPID II FLIPPASE MURJ"/>
    <property type="match status" value="1"/>
</dbReference>
<dbReference type="GO" id="GO:0008360">
    <property type="term" value="P:regulation of cell shape"/>
    <property type="evidence" value="ECO:0007669"/>
    <property type="project" value="UniProtKB-KW"/>
</dbReference>
<evidence type="ECO:0000256" key="7">
    <source>
        <dbReference type="ARBA" id="ARBA00023136"/>
    </source>
</evidence>
<dbReference type="GO" id="GO:0005886">
    <property type="term" value="C:plasma membrane"/>
    <property type="evidence" value="ECO:0007669"/>
    <property type="project" value="UniProtKB-SubCell"/>
</dbReference>
<comment type="subcellular location">
    <subcellularLocation>
        <location evidence="1">Cell membrane</location>
        <topology evidence="1">Multi-pass membrane protein</topology>
    </subcellularLocation>
</comment>
<keyword evidence="6 8" id="KW-1133">Transmembrane helix</keyword>
<evidence type="ECO:0000313" key="9">
    <source>
        <dbReference type="EMBL" id="CAB4541907.1"/>
    </source>
</evidence>
<feature type="transmembrane region" description="Helical" evidence="8">
    <location>
        <begin position="12"/>
        <end position="33"/>
    </location>
</feature>
<evidence type="ECO:0000256" key="8">
    <source>
        <dbReference type="SAM" id="Phobius"/>
    </source>
</evidence>
<organism evidence="9">
    <name type="scientific">freshwater metagenome</name>
    <dbReference type="NCBI Taxonomy" id="449393"/>
    <lineage>
        <taxon>unclassified sequences</taxon>
        <taxon>metagenomes</taxon>
        <taxon>ecological metagenomes</taxon>
    </lineage>
</organism>
<keyword evidence="2" id="KW-1003">Cell membrane</keyword>
<feature type="transmembrane region" description="Helical" evidence="8">
    <location>
        <begin position="252"/>
        <end position="273"/>
    </location>
</feature>
<evidence type="ECO:0000256" key="4">
    <source>
        <dbReference type="ARBA" id="ARBA00022960"/>
    </source>
</evidence>
<feature type="transmembrane region" description="Helical" evidence="8">
    <location>
        <begin position="218"/>
        <end position="240"/>
    </location>
</feature>
<dbReference type="GO" id="GO:0034204">
    <property type="term" value="P:lipid translocation"/>
    <property type="evidence" value="ECO:0007669"/>
    <property type="project" value="TreeGrafter"/>
</dbReference>
<accession>A0A6J6BTA4</accession>
<proteinExistence type="predicted"/>
<dbReference type="PANTHER" id="PTHR47019:SF1">
    <property type="entry name" value="LIPID II FLIPPASE MURJ"/>
    <property type="match status" value="1"/>
</dbReference>
<dbReference type="EMBL" id="CAEZSH010000089">
    <property type="protein sequence ID" value="CAB4541907.1"/>
    <property type="molecule type" value="Genomic_DNA"/>
</dbReference>
<evidence type="ECO:0000256" key="6">
    <source>
        <dbReference type="ARBA" id="ARBA00022989"/>
    </source>
</evidence>
<dbReference type="AlphaFoldDB" id="A0A6J6BTA4"/>
<reference evidence="9" key="1">
    <citation type="submission" date="2020-05" db="EMBL/GenBank/DDBJ databases">
        <authorList>
            <person name="Chiriac C."/>
            <person name="Salcher M."/>
            <person name="Ghai R."/>
            <person name="Kavagutti S V."/>
        </authorList>
    </citation>
    <scope>NUCLEOTIDE SEQUENCE</scope>
</reference>
<keyword evidence="3 8" id="KW-0812">Transmembrane</keyword>
<keyword evidence="7 8" id="KW-0472">Membrane</keyword>
<dbReference type="GO" id="GO:0009252">
    <property type="term" value="P:peptidoglycan biosynthetic process"/>
    <property type="evidence" value="ECO:0007669"/>
    <property type="project" value="UniProtKB-KW"/>
</dbReference>
<dbReference type="Pfam" id="PF03023">
    <property type="entry name" value="MurJ"/>
    <property type="match status" value="1"/>
</dbReference>
<feature type="transmembrane region" description="Helical" evidence="8">
    <location>
        <begin position="347"/>
        <end position="371"/>
    </location>
</feature>
<evidence type="ECO:0000256" key="1">
    <source>
        <dbReference type="ARBA" id="ARBA00004651"/>
    </source>
</evidence>
<dbReference type="PRINTS" id="PR01806">
    <property type="entry name" value="VIRFACTRMVIN"/>
</dbReference>
<feature type="transmembrane region" description="Helical" evidence="8">
    <location>
        <begin position="323"/>
        <end position="341"/>
    </location>
</feature>
<dbReference type="InterPro" id="IPR051050">
    <property type="entry name" value="Lipid_II_flippase_MurJ/MviN"/>
</dbReference>
<protein>
    <submittedName>
        <fullName evidence="9">Unannotated protein</fullName>
    </submittedName>
</protein>
<sequence length="400" mass="41729">MLNARSAFGPFMWAPVLNNIVAISGLVAYIAIFGADPTGQRAAAEWGADQVSLIAATATAGVAAQALILLVFWRRVGLKIRLNFGWRGVGLRPAAKAASWTLGMVLVTQIGGLVQTIVASTTVAARETYGLAVASIAASTIAWLIFMLPHSIATVSIATASFTKISAHAHEGNIEAFKADVAASLRVIVAVSAFSSIGLMVLAYPVSRVFVGELQATVALGNVLIAMLIGLVPFSFGFMLQRAFYALEDTRTPFIFTVVQTVLFIAGAVAVAFTVNPVWLVATLALVNSLAITVQAVLAYRLLRRKVGRFEGAGLTSATARMLVAASFAGASGFAALWFTGGFAPGSFALATVLGAVATCAWVGALMLAVYTVALKLFGVPEVNVALTATARIFKGITRR</sequence>